<name>A0A9P5AMI0_9HYPO</name>
<feature type="compositionally biased region" description="Basic and acidic residues" evidence="1">
    <location>
        <begin position="348"/>
        <end position="364"/>
    </location>
</feature>
<evidence type="ECO:0000313" key="2">
    <source>
        <dbReference type="EMBL" id="KAF4341490.1"/>
    </source>
</evidence>
<evidence type="ECO:0000256" key="1">
    <source>
        <dbReference type="SAM" id="MobiDB-lite"/>
    </source>
</evidence>
<comment type="caution">
    <text evidence="2">The sequence shown here is derived from an EMBL/GenBank/DDBJ whole genome shotgun (WGS) entry which is preliminary data.</text>
</comment>
<feature type="region of interest" description="Disordered" evidence="1">
    <location>
        <begin position="334"/>
        <end position="370"/>
    </location>
</feature>
<keyword evidence="3" id="KW-1185">Reference proteome</keyword>
<evidence type="ECO:0000313" key="3">
    <source>
        <dbReference type="Proteomes" id="UP000730481"/>
    </source>
</evidence>
<proteinExistence type="predicted"/>
<protein>
    <submittedName>
        <fullName evidence="2">Uncharacterized protein</fullName>
    </submittedName>
</protein>
<dbReference type="EMBL" id="PVQB02000191">
    <property type="protein sequence ID" value="KAF4341490.1"/>
    <property type="molecule type" value="Genomic_DNA"/>
</dbReference>
<organism evidence="2 3">
    <name type="scientific">Fusarium beomiforme</name>
    <dbReference type="NCBI Taxonomy" id="44412"/>
    <lineage>
        <taxon>Eukaryota</taxon>
        <taxon>Fungi</taxon>
        <taxon>Dikarya</taxon>
        <taxon>Ascomycota</taxon>
        <taxon>Pezizomycotina</taxon>
        <taxon>Sordariomycetes</taxon>
        <taxon>Hypocreomycetidae</taxon>
        <taxon>Hypocreales</taxon>
        <taxon>Nectriaceae</taxon>
        <taxon>Fusarium</taxon>
        <taxon>Fusarium burgessii species complex</taxon>
    </lineage>
</organism>
<reference evidence="2" key="2">
    <citation type="submission" date="2020-02" db="EMBL/GenBank/DDBJ databases">
        <title>Identification and distribution of gene clusters putatively required for synthesis of sphingolipid metabolism inhibitors in phylogenetically diverse species of the filamentous fungus Fusarium.</title>
        <authorList>
            <person name="Kim H.-S."/>
            <person name="Busman M."/>
            <person name="Brown D.W."/>
            <person name="Divon H."/>
            <person name="Uhlig S."/>
            <person name="Proctor R.H."/>
        </authorList>
    </citation>
    <scope>NUCLEOTIDE SEQUENCE</scope>
    <source>
        <strain evidence="2">NRRL 25174</strain>
    </source>
</reference>
<dbReference type="Proteomes" id="UP000730481">
    <property type="component" value="Unassembled WGS sequence"/>
</dbReference>
<gene>
    <name evidence="2" type="ORF">FBEOM_4535</name>
</gene>
<feature type="region of interest" description="Disordered" evidence="1">
    <location>
        <begin position="1"/>
        <end position="28"/>
    </location>
</feature>
<sequence length="370" mass="41439">MGGEEMKARLKELEEEQPKMNDEKSAMDHEKAITEWAFAASLHAYESDDENDKPSSTPISMSTLTMREYPDSNAAGSSSQTQGNQAVFAADYHQTESSESLCNIQESVYATASTMDHIHFTPTMAGIGHVIHSDPTGTSYQYDGTGLSEDGCEDLEFVLDSVHVKGKEQQGSVNTHAIDPNSPNYTLNLSNPHPTLSITTSFLQKAILDSRKSGTPFVRSIIRRDRLHGKESTVTDEYTKWKWIPYPVHDLATELVSTNITEGDIELICMNDIHFTKMIQNNEPMFENRRSPGTGILEEQLKPVFKHPEASGYRVLVWRLHRSKKSFYRDRDGHSILEPADADPESEPEAKNTKLCARESEGFGRRIPGL</sequence>
<reference evidence="2" key="1">
    <citation type="journal article" date="2017" name="Mycologia">
        <title>Fusarium algeriense, sp. nov., a novel toxigenic crown rot pathogen of durum wheat from Algeria is nested in the Fusarium burgessii species complex.</title>
        <authorList>
            <person name="Laraba I."/>
            <person name="Keddad A."/>
            <person name="Boureghda H."/>
            <person name="Abdallah N."/>
            <person name="Vaughan M.M."/>
            <person name="Proctor R.H."/>
            <person name="Busman M."/>
            <person name="O'Donnell K."/>
        </authorList>
    </citation>
    <scope>NUCLEOTIDE SEQUENCE</scope>
    <source>
        <strain evidence="2">NRRL 25174</strain>
    </source>
</reference>
<accession>A0A9P5AMI0</accession>
<dbReference type="OrthoDB" id="5088027at2759"/>
<dbReference type="AlphaFoldDB" id="A0A9P5AMI0"/>